<proteinExistence type="predicted"/>
<accession>A0A813Y9W2</accession>
<protein>
    <submittedName>
        <fullName evidence="1">Uncharacterized protein</fullName>
    </submittedName>
</protein>
<dbReference type="Proteomes" id="UP000663852">
    <property type="component" value="Unassembled WGS sequence"/>
</dbReference>
<sequence>MTRIESKLDCLSLKQHTLVKICEVKVSAVLLKNNYKVARFKLNGGSTKFAISRINAKEHKSNDDRCFNSSKNCCSNVNEKTKNRSYGSNTTGRYLDSSTIHFEINQMKISIVSNIFIVRHRTEQGIFALLVNVHALSMNIIIQEVNHIIFLVINDGNTHQSRMLV</sequence>
<dbReference type="EMBL" id="CAJNOJ010000029">
    <property type="protein sequence ID" value="CAF0881182.1"/>
    <property type="molecule type" value="Genomic_DNA"/>
</dbReference>
<evidence type="ECO:0000313" key="2">
    <source>
        <dbReference type="Proteomes" id="UP000663852"/>
    </source>
</evidence>
<comment type="caution">
    <text evidence="1">The sequence shown here is derived from an EMBL/GenBank/DDBJ whole genome shotgun (WGS) entry which is preliminary data.</text>
</comment>
<evidence type="ECO:0000313" key="1">
    <source>
        <dbReference type="EMBL" id="CAF0881182.1"/>
    </source>
</evidence>
<dbReference type="AlphaFoldDB" id="A0A813Y9W2"/>
<organism evidence="1 2">
    <name type="scientific">Adineta ricciae</name>
    <name type="common">Rotifer</name>
    <dbReference type="NCBI Taxonomy" id="249248"/>
    <lineage>
        <taxon>Eukaryota</taxon>
        <taxon>Metazoa</taxon>
        <taxon>Spiralia</taxon>
        <taxon>Gnathifera</taxon>
        <taxon>Rotifera</taxon>
        <taxon>Eurotatoria</taxon>
        <taxon>Bdelloidea</taxon>
        <taxon>Adinetida</taxon>
        <taxon>Adinetidae</taxon>
        <taxon>Adineta</taxon>
    </lineage>
</organism>
<reference evidence="1" key="1">
    <citation type="submission" date="2021-02" db="EMBL/GenBank/DDBJ databases">
        <authorList>
            <person name="Nowell W R."/>
        </authorList>
    </citation>
    <scope>NUCLEOTIDE SEQUENCE</scope>
</reference>
<name>A0A813Y9W2_ADIRI</name>
<gene>
    <name evidence="1" type="ORF">EDS130_LOCUS8797</name>
</gene>